<sequence>MKNTIPSNNEVKLLSKIEYLKGELIEIGLVIGLNHPRTVSLSQRLDQLIVEYQKHSNNPK</sequence>
<gene>
    <name evidence="1" type="ORF">J2S19_001003</name>
</gene>
<evidence type="ECO:0000313" key="2">
    <source>
        <dbReference type="Proteomes" id="UP001234495"/>
    </source>
</evidence>
<dbReference type="Gene3D" id="4.10.280.10">
    <property type="entry name" value="Helix-loop-helix DNA-binding domain"/>
    <property type="match status" value="1"/>
</dbReference>
<comment type="caution">
    <text evidence="1">The sequence shown here is derived from an EMBL/GenBank/DDBJ whole genome shotgun (WGS) entry which is preliminary data.</text>
</comment>
<dbReference type="EMBL" id="JAUSUD010000003">
    <property type="protein sequence ID" value="MDQ0229751.1"/>
    <property type="molecule type" value="Genomic_DNA"/>
</dbReference>
<dbReference type="InterPro" id="IPR036638">
    <property type="entry name" value="HLH_DNA-bd_sf"/>
</dbReference>
<keyword evidence="2" id="KW-1185">Reference proteome</keyword>
<evidence type="ECO:0000313" key="1">
    <source>
        <dbReference type="EMBL" id="MDQ0229751.1"/>
    </source>
</evidence>
<dbReference type="RefSeq" id="WP_307337997.1">
    <property type="nucleotide sequence ID" value="NZ_JAUSUD010000003.1"/>
</dbReference>
<evidence type="ECO:0008006" key="3">
    <source>
        <dbReference type="Google" id="ProtNLM"/>
    </source>
</evidence>
<dbReference type="InterPro" id="IPR018540">
    <property type="entry name" value="Spo0E-like"/>
</dbReference>
<dbReference type="Proteomes" id="UP001234495">
    <property type="component" value="Unassembled WGS sequence"/>
</dbReference>
<protein>
    <recommendedName>
        <fullName evidence="3">Aspartyl-phosphate phosphatase Spo0E family protein</fullName>
    </recommendedName>
</protein>
<proteinExistence type="predicted"/>
<dbReference type="SUPFAM" id="SSF140500">
    <property type="entry name" value="BAS1536-like"/>
    <property type="match status" value="1"/>
</dbReference>
<name>A0ABT9ZBV3_9BACI</name>
<reference evidence="1 2" key="1">
    <citation type="submission" date="2023-07" db="EMBL/GenBank/DDBJ databases">
        <title>Genomic Encyclopedia of Type Strains, Phase IV (KMG-IV): sequencing the most valuable type-strain genomes for metagenomic binning, comparative biology and taxonomic classification.</title>
        <authorList>
            <person name="Goeker M."/>
        </authorList>
    </citation>
    <scope>NUCLEOTIDE SEQUENCE [LARGE SCALE GENOMIC DNA]</scope>
    <source>
        <strain evidence="1 2">DSM 29005</strain>
    </source>
</reference>
<dbReference type="Pfam" id="PF09388">
    <property type="entry name" value="SpoOE-like"/>
    <property type="match status" value="1"/>
</dbReference>
<dbReference type="InterPro" id="IPR037208">
    <property type="entry name" value="Spo0E-like_sf"/>
</dbReference>
<organism evidence="1 2">
    <name type="scientific">Metabacillus malikii</name>
    <dbReference type="NCBI Taxonomy" id="1504265"/>
    <lineage>
        <taxon>Bacteria</taxon>
        <taxon>Bacillati</taxon>
        <taxon>Bacillota</taxon>
        <taxon>Bacilli</taxon>
        <taxon>Bacillales</taxon>
        <taxon>Bacillaceae</taxon>
        <taxon>Metabacillus</taxon>
    </lineage>
</organism>
<accession>A0ABT9ZBV3</accession>